<protein>
    <submittedName>
        <fullName evidence="3">Uncharacterized protein</fullName>
    </submittedName>
</protein>
<feature type="transmembrane region" description="Helical" evidence="2">
    <location>
        <begin position="202"/>
        <end position="235"/>
    </location>
</feature>
<proteinExistence type="predicted"/>
<organism evidence="3 4">
    <name type="scientific">Urochloa decumbens</name>
    <dbReference type="NCBI Taxonomy" id="240449"/>
    <lineage>
        <taxon>Eukaryota</taxon>
        <taxon>Viridiplantae</taxon>
        <taxon>Streptophyta</taxon>
        <taxon>Embryophyta</taxon>
        <taxon>Tracheophyta</taxon>
        <taxon>Spermatophyta</taxon>
        <taxon>Magnoliopsida</taxon>
        <taxon>Liliopsida</taxon>
        <taxon>Poales</taxon>
        <taxon>Poaceae</taxon>
        <taxon>PACMAD clade</taxon>
        <taxon>Panicoideae</taxon>
        <taxon>Panicodae</taxon>
        <taxon>Paniceae</taxon>
        <taxon>Melinidinae</taxon>
        <taxon>Urochloa</taxon>
    </lineage>
</organism>
<dbReference type="AlphaFoldDB" id="A0ABC9AH00"/>
<evidence type="ECO:0000313" key="4">
    <source>
        <dbReference type="Proteomes" id="UP001497457"/>
    </source>
</evidence>
<dbReference type="PANTHER" id="PTHR34483">
    <property type="entry name" value="OS09G0129800 PROTEIN"/>
    <property type="match status" value="1"/>
</dbReference>
<dbReference type="Proteomes" id="UP001497457">
    <property type="component" value="Chromosome 20rd"/>
</dbReference>
<gene>
    <name evidence="3" type="ORF">URODEC1_LOCUS53968</name>
</gene>
<keyword evidence="2" id="KW-0812">Transmembrane</keyword>
<name>A0ABC9AH00_9POAL</name>
<evidence type="ECO:0000256" key="2">
    <source>
        <dbReference type="SAM" id="Phobius"/>
    </source>
</evidence>
<feature type="transmembrane region" description="Helical" evidence="2">
    <location>
        <begin position="162"/>
        <end position="190"/>
    </location>
</feature>
<keyword evidence="4" id="KW-1185">Reference proteome</keyword>
<feature type="region of interest" description="Disordered" evidence="1">
    <location>
        <begin position="1"/>
        <end position="23"/>
    </location>
</feature>
<evidence type="ECO:0000256" key="1">
    <source>
        <dbReference type="SAM" id="MobiDB-lite"/>
    </source>
</evidence>
<feature type="transmembrane region" description="Helical" evidence="2">
    <location>
        <begin position="292"/>
        <end position="318"/>
    </location>
</feature>
<feature type="transmembrane region" description="Helical" evidence="2">
    <location>
        <begin position="119"/>
        <end position="141"/>
    </location>
</feature>
<dbReference type="EMBL" id="OZ075130">
    <property type="protein sequence ID" value="CAL4977062.1"/>
    <property type="molecule type" value="Genomic_DNA"/>
</dbReference>
<keyword evidence="2" id="KW-1133">Transmembrane helix</keyword>
<dbReference type="PANTHER" id="PTHR34483:SF5">
    <property type="entry name" value="TRANSMEMBRANE PROTEIN"/>
    <property type="match status" value="1"/>
</dbReference>
<reference evidence="3 4" key="2">
    <citation type="submission" date="2024-10" db="EMBL/GenBank/DDBJ databases">
        <authorList>
            <person name="Ryan C."/>
        </authorList>
    </citation>
    <scope>NUCLEOTIDE SEQUENCE [LARGE SCALE GENOMIC DNA]</scope>
</reference>
<evidence type="ECO:0000313" key="3">
    <source>
        <dbReference type="EMBL" id="CAL4977062.1"/>
    </source>
</evidence>
<accession>A0ABC9AH00</accession>
<feature type="transmembrane region" description="Helical" evidence="2">
    <location>
        <begin position="259"/>
        <end position="280"/>
    </location>
</feature>
<keyword evidence="2" id="KW-0472">Membrane</keyword>
<reference evidence="4" key="1">
    <citation type="submission" date="2024-06" db="EMBL/GenBank/DDBJ databases">
        <authorList>
            <person name="Ryan C."/>
        </authorList>
    </citation>
    <scope>NUCLEOTIDE SEQUENCE [LARGE SCALE GENOMIC DNA]</scope>
</reference>
<feature type="transmembrane region" description="Helical" evidence="2">
    <location>
        <begin position="47"/>
        <end position="65"/>
    </location>
</feature>
<sequence>MEVQESSKGEQVGPANAAVKSSIPSPSTSLLELLKAGALLPSRNQSLFVAVFALAVAYTSLLQLVNDLAVQPHADKLLHDVMAFNNSGTGGRTARSPDEYAQLLQGLEKDAWDLARPGAAYLLLDATVGSAVWIVALLAAVATCSGSGGKTLSFGKATAAQLMGAALTVAFAYAVGIAYAAVLLAAAAALVPHILAAKGASLLLILGCLLLSALAFALLVYFTSLCVLGVVVAAAEPGRRGAGAVARAWRLLEGRKRRFLQVLAVFAALTTACSKAHALARKHTLSVPALELLWGFLHAVAVAVVKVFAVCTITVFYYQCKLPSEDELIRV</sequence>